<gene>
    <name evidence="1" type="ORF">ACJMK2_039155</name>
</gene>
<keyword evidence="2" id="KW-1185">Reference proteome</keyword>
<sequence length="129" mass="14791">MSHVQLLYEDLNTIKQLRGIIPLSELADRYKISYQRIYTVWKSDLSGKKYDEKLINVDRIIDVEANDEIDRFIESSGTTNNIIDEKSLIFKETIQQIRAQLSDLTNINKGLQRQLSDKATNENASISGA</sequence>
<proteinExistence type="predicted"/>
<evidence type="ECO:0000313" key="2">
    <source>
        <dbReference type="Proteomes" id="UP001634394"/>
    </source>
</evidence>
<organism evidence="1 2">
    <name type="scientific">Sinanodonta woodiana</name>
    <name type="common">Chinese pond mussel</name>
    <name type="synonym">Anodonta woodiana</name>
    <dbReference type="NCBI Taxonomy" id="1069815"/>
    <lineage>
        <taxon>Eukaryota</taxon>
        <taxon>Metazoa</taxon>
        <taxon>Spiralia</taxon>
        <taxon>Lophotrochozoa</taxon>
        <taxon>Mollusca</taxon>
        <taxon>Bivalvia</taxon>
        <taxon>Autobranchia</taxon>
        <taxon>Heteroconchia</taxon>
        <taxon>Palaeoheterodonta</taxon>
        <taxon>Unionida</taxon>
        <taxon>Unionoidea</taxon>
        <taxon>Unionidae</taxon>
        <taxon>Unioninae</taxon>
        <taxon>Sinanodonta</taxon>
    </lineage>
</organism>
<comment type="caution">
    <text evidence="1">The sequence shown here is derived from an EMBL/GenBank/DDBJ whole genome shotgun (WGS) entry which is preliminary data.</text>
</comment>
<evidence type="ECO:0000313" key="1">
    <source>
        <dbReference type="EMBL" id="KAL3871138.1"/>
    </source>
</evidence>
<accession>A0ABD3WEG7</accession>
<name>A0ABD3WEG7_SINWO</name>
<protein>
    <submittedName>
        <fullName evidence="1">Uncharacterized protein</fullName>
    </submittedName>
</protein>
<reference evidence="1 2" key="1">
    <citation type="submission" date="2024-11" db="EMBL/GenBank/DDBJ databases">
        <title>Chromosome-level genome assembly of the freshwater bivalve Anodonta woodiana.</title>
        <authorList>
            <person name="Chen X."/>
        </authorList>
    </citation>
    <scope>NUCLEOTIDE SEQUENCE [LARGE SCALE GENOMIC DNA]</scope>
    <source>
        <strain evidence="1">MN2024</strain>
        <tissue evidence="1">Gills</tissue>
    </source>
</reference>
<dbReference type="EMBL" id="JBJQND010000007">
    <property type="protein sequence ID" value="KAL3871138.1"/>
    <property type="molecule type" value="Genomic_DNA"/>
</dbReference>
<feature type="non-terminal residue" evidence="1">
    <location>
        <position position="129"/>
    </location>
</feature>
<dbReference type="Proteomes" id="UP001634394">
    <property type="component" value="Unassembled WGS sequence"/>
</dbReference>
<dbReference type="AlphaFoldDB" id="A0ABD3WEG7"/>